<reference evidence="7 8" key="1">
    <citation type="submission" date="2023-07" db="EMBL/GenBank/DDBJ databases">
        <title>Sequencing the genomes of 1000 actinobacteria strains.</title>
        <authorList>
            <person name="Klenk H.-P."/>
        </authorList>
    </citation>
    <scope>NUCLEOTIDE SEQUENCE [LARGE SCALE GENOMIC DNA]</scope>
    <source>
        <strain evidence="7 8">DSM 45805</strain>
    </source>
</reference>
<dbReference type="SMART" id="SM00382">
    <property type="entry name" value="AAA"/>
    <property type="match status" value="1"/>
</dbReference>
<name>A0ABU0F524_9PSEU</name>
<keyword evidence="3" id="KW-0547">Nucleotide-binding</keyword>
<dbReference type="EMBL" id="JAUSUT010000001">
    <property type="protein sequence ID" value="MDQ0382684.1"/>
    <property type="molecule type" value="Genomic_DNA"/>
</dbReference>
<keyword evidence="4 7" id="KW-0067">ATP-binding</keyword>
<dbReference type="SUPFAM" id="SSF52540">
    <property type="entry name" value="P-loop containing nucleoside triphosphate hydrolases"/>
    <property type="match status" value="1"/>
</dbReference>
<keyword evidence="5" id="KW-0029">Amino-acid transport</keyword>
<evidence type="ECO:0000256" key="2">
    <source>
        <dbReference type="ARBA" id="ARBA00022448"/>
    </source>
</evidence>
<dbReference type="Gene3D" id="3.40.50.300">
    <property type="entry name" value="P-loop containing nucleotide triphosphate hydrolases"/>
    <property type="match status" value="1"/>
</dbReference>
<evidence type="ECO:0000256" key="5">
    <source>
        <dbReference type="ARBA" id="ARBA00022970"/>
    </source>
</evidence>
<dbReference type="PANTHER" id="PTHR43820">
    <property type="entry name" value="HIGH-AFFINITY BRANCHED-CHAIN AMINO ACID TRANSPORT ATP-BINDING PROTEIN LIVF"/>
    <property type="match status" value="1"/>
</dbReference>
<dbReference type="InterPro" id="IPR017871">
    <property type="entry name" value="ABC_transporter-like_CS"/>
</dbReference>
<evidence type="ECO:0000259" key="6">
    <source>
        <dbReference type="PROSITE" id="PS50893"/>
    </source>
</evidence>
<evidence type="ECO:0000313" key="7">
    <source>
        <dbReference type="EMBL" id="MDQ0382684.1"/>
    </source>
</evidence>
<dbReference type="PROSITE" id="PS50893">
    <property type="entry name" value="ABC_TRANSPORTER_2"/>
    <property type="match status" value="1"/>
</dbReference>
<dbReference type="PROSITE" id="PS00211">
    <property type="entry name" value="ABC_TRANSPORTER_1"/>
    <property type="match status" value="1"/>
</dbReference>
<dbReference type="Pfam" id="PF00005">
    <property type="entry name" value="ABC_tran"/>
    <property type="match status" value="1"/>
</dbReference>
<dbReference type="InterPro" id="IPR003593">
    <property type="entry name" value="AAA+_ATPase"/>
</dbReference>
<dbReference type="InterPro" id="IPR052156">
    <property type="entry name" value="BCAA_Transport_ATP-bd_LivF"/>
</dbReference>
<evidence type="ECO:0000313" key="8">
    <source>
        <dbReference type="Proteomes" id="UP001229651"/>
    </source>
</evidence>
<dbReference type="InterPro" id="IPR003439">
    <property type="entry name" value="ABC_transporter-like_ATP-bd"/>
</dbReference>
<dbReference type="PANTHER" id="PTHR43820:SF4">
    <property type="entry name" value="HIGH-AFFINITY BRANCHED-CHAIN AMINO ACID TRANSPORT ATP-BINDING PROTEIN LIVF"/>
    <property type="match status" value="1"/>
</dbReference>
<accession>A0ABU0F524</accession>
<feature type="domain" description="ABC transporter" evidence="6">
    <location>
        <begin position="1"/>
        <end position="223"/>
    </location>
</feature>
<dbReference type="Proteomes" id="UP001229651">
    <property type="component" value="Unassembled WGS sequence"/>
</dbReference>
<keyword evidence="8" id="KW-1185">Reference proteome</keyword>
<sequence>MDVRGLTAGYGHAPVVEGLDLSVASGEIVSVLGRNGAGKSTTLMAISGVLPRAKGAITVDGRVLSGPPHKRSRSDLGLVLEGRSVFAKLSVAQNLKIAGVSADEVTEIFPELGKRIGVPAGMLSGGEQQMLSLARAICRRPKALLLDELSFGLAPVVCDRLFETIRDFARTSNVAVLLVEQHIAYAADVADRALVMSEGRIGLELPGAELREREEEVEALYLGGPGATPADQVAAEG</sequence>
<evidence type="ECO:0000256" key="3">
    <source>
        <dbReference type="ARBA" id="ARBA00022741"/>
    </source>
</evidence>
<comment type="caution">
    <text evidence="7">The sequence shown here is derived from an EMBL/GenBank/DDBJ whole genome shotgun (WGS) entry which is preliminary data.</text>
</comment>
<evidence type="ECO:0000256" key="1">
    <source>
        <dbReference type="ARBA" id="ARBA00005417"/>
    </source>
</evidence>
<dbReference type="InterPro" id="IPR027417">
    <property type="entry name" value="P-loop_NTPase"/>
</dbReference>
<keyword evidence="2" id="KW-0813">Transport</keyword>
<organism evidence="7 8">
    <name type="scientific">Amycolatopsis thermophila</name>
    <dbReference type="NCBI Taxonomy" id="206084"/>
    <lineage>
        <taxon>Bacteria</taxon>
        <taxon>Bacillati</taxon>
        <taxon>Actinomycetota</taxon>
        <taxon>Actinomycetes</taxon>
        <taxon>Pseudonocardiales</taxon>
        <taxon>Pseudonocardiaceae</taxon>
        <taxon>Amycolatopsis</taxon>
    </lineage>
</organism>
<dbReference type="GO" id="GO:0005524">
    <property type="term" value="F:ATP binding"/>
    <property type="evidence" value="ECO:0007669"/>
    <property type="project" value="UniProtKB-KW"/>
</dbReference>
<comment type="similarity">
    <text evidence="1">Belongs to the ABC transporter superfamily.</text>
</comment>
<proteinExistence type="inferred from homology"/>
<protein>
    <submittedName>
        <fullName evidence="7">Branched-chain amino acid transport system ATP-binding protein</fullName>
    </submittedName>
</protein>
<evidence type="ECO:0000256" key="4">
    <source>
        <dbReference type="ARBA" id="ARBA00022840"/>
    </source>
</evidence>
<gene>
    <name evidence="7" type="ORF">FB470_006678</name>
</gene>